<dbReference type="SMART" id="SM00387">
    <property type="entry name" value="HATPase_c"/>
    <property type="match status" value="1"/>
</dbReference>
<dbReference type="InterPro" id="IPR036097">
    <property type="entry name" value="HisK_dim/P_sf"/>
</dbReference>
<keyword evidence="10" id="KW-1185">Reference proteome</keyword>
<comment type="catalytic activity">
    <reaction evidence="1">
        <text>ATP + protein L-histidine = ADP + protein N-phospho-L-histidine.</text>
        <dbReference type="EC" id="2.7.13.3"/>
    </reaction>
</comment>
<dbReference type="CDD" id="cd17546">
    <property type="entry name" value="REC_hyHK_CKI1_RcsC-like"/>
    <property type="match status" value="1"/>
</dbReference>
<dbReference type="Proteomes" id="UP000267187">
    <property type="component" value="Unassembled WGS sequence"/>
</dbReference>
<feature type="transmembrane region" description="Helical" evidence="6">
    <location>
        <begin position="195"/>
        <end position="215"/>
    </location>
</feature>
<feature type="domain" description="Histidine kinase" evidence="7">
    <location>
        <begin position="419"/>
        <end position="639"/>
    </location>
</feature>
<keyword evidence="9" id="KW-0418">Kinase</keyword>
<evidence type="ECO:0000256" key="4">
    <source>
        <dbReference type="ARBA" id="ARBA00023012"/>
    </source>
</evidence>
<evidence type="ECO:0000256" key="6">
    <source>
        <dbReference type="SAM" id="Phobius"/>
    </source>
</evidence>
<feature type="transmembrane region" description="Helical" evidence="6">
    <location>
        <begin position="260"/>
        <end position="278"/>
    </location>
</feature>
<evidence type="ECO:0000259" key="8">
    <source>
        <dbReference type="PROSITE" id="PS50110"/>
    </source>
</evidence>
<dbReference type="InterPro" id="IPR004358">
    <property type="entry name" value="Sig_transdc_His_kin-like_C"/>
</dbReference>
<dbReference type="AlphaFoldDB" id="A0A3M0A6R1"/>
<feature type="transmembrane region" description="Helical" evidence="6">
    <location>
        <begin position="372"/>
        <end position="392"/>
    </location>
</feature>
<dbReference type="Pfam" id="PF00072">
    <property type="entry name" value="Response_reg"/>
    <property type="match status" value="1"/>
</dbReference>
<dbReference type="PANTHER" id="PTHR45339">
    <property type="entry name" value="HYBRID SIGNAL TRANSDUCTION HISTIDINE KINASE J"/>
    <property type="match status" value="1"/>
</dbReference>
<dbReference type="InterPro" id="IPR011623">
    <property type="entry name" value="7TMR_DISM_rcpt_extracell_dom1"/>
</dbReference>
<dbReference type="GO" id="GO:0000155">
    <property type="term" value="F:phosphorelay sensor kinase activity"/>
    <property type="evidence" value="ECO:0007669"/>
    <property type="project" value="InterPro"/>
</dbReference>
<dbReference type="CDD" id="cd16922">
    <property type="entry name" value="HATPase_EvgS-ArcB-TorS-like"/>
    <property type="match status" value="1"/>
</dbReference>
<dbReference type="Pfam" id="PF02518">
    <property type="entry name" value="HATPase_c"/>
    <property type="match status" value="1"/>
</dbReference>
<sequence length="770" mass="85554">MSYIHPSIEIKLPLPEIFKTLCFCVVLLFVVPNFAVANQITAVEVYSQTGDDVDINTLDEEAWQPLSTTGPNSLRWPVWIRITLPNTEPLRELNAEEFESPTWVLNLHQSFPGRVQAYHFADGILINRWAIDSYQGFSSRPVNYRNTVIRYRPQDSASNIMILHYQKQARVMRSFTPEAMPLGEFVTESQSRSSFLLISFGVLVGLMIFHVVLFFGTRDVSYIWYSALIASVILFFLASSGFGFQYVWPQWPIFSAGYQSLYAVLTVIISANFSIRFLRLGEISPNWRKTLIGHSYLVIVIGVWSIFSDFAFARVIPIVSLVFYILSIGAAISAVRNGLAFARFFAVAWIIFGCFVAVQVVLITFFPSLTEASYTVSLSGFLVQMLLFAAALSDRIRLIREGQINAENSNLAKQQFLANISHELRTPMNGVMGRLDLLGSTTLSKEQNTLLDQAKYSGQELLLVINDLLDFSSIDTGELELEQKAILLQSLASKTVERFNASAEAKNLTLTVEVDKSVESGIVTDPVRIQQVIDNLVANAIKFTHSGEVRLVLTLEECDENLVLLATVTDTGIGISDLDQADLFEAFHQLDANTTREYGGTGLGLAISRKLARLLGGDLRVKSQLGEGSQFIATFSVKAIDRLDGVKLLVVEDNLINQEIAKALLEERGALVKLAENGCEALALMQHLNRADLDLILMDCMMPEMDGYEATRQIRAGAAGEYFTEIPIVALTANAMKGDRDKCLEAGMNDHVAKPIEILTLSATVQKWLS</sequence>
<keyword evidence="3 5" id="KW-0597">Phosphoprotein</keyword>
<proteinExistence type="predicted"/>
<dbReference type="RefSeq" id="WP_121876969.1">
    <property type="nucleotide sequence ID" value="NZ_REFJ01000003.1"/>
</dbReference>
<feature type="domain" description="Response regulatory" evidence="8">
    <location>
        <begin position="647"/>
        <end position="769"/>
    </location>
</feature>
<dbReference type="InterPro" id="IPR001789">
    <property type="entry name" value="Sig_transdc_resp-reg_receiver"/>
</dbReference>
<dbReference type="SUPFAM" id="SSF55874">
    <property type="entry name" value="ATPase domain of HSP90 chaperone/DNA topoisomerase II/histidine kinase"/>
    <property type="match status" value="1"/>
</dbReference>
<dbReference type="Gene3D" id="3.30.565.10">
    <property type="entry name" value="Histidine kinase-like ATPase, C-terminal domain"/>
    <property type="match status" value="1"/>
</dbReference>
<dbReference type="InterPro" id="IPR003661">
    <property type="entry name" value="HisK_dim/P_dom"/>
</dbReference>
<organism evidence="9 10">
    <name type="scientific">Umboniibacter marinipuniceus</name>
    <dbReference type="NCBI Taxonomy" id="569599"/>
    <lineage>
        <taxon>Bacteria</taxon>
        <taxon>Pseudomonadati</taxon>
        <taxon>Pseudomonadota</taxon>
        <taxon>Gammaproteobacteria</taxon>
        <taxon>Cellvibrionales</taxon>
        <taxon>Cellvibrionaceae</taxon>
        <taxon>Umboniibacter</taxon>
    </lineage>
</organism>
<keyword evidence="6" id="KW-0812">Transmembrane</keyword>
<evidence type="ECO:0000256" key="2">
    <source>
        <dbReference type="ARBA" id="ARBA00012438"/>
    </source>
</evidence>
<evidence type="ECO:0000313" key="10">
    <source>
        <dbReference type="Proteomes" id="UP000267187"/>
    </source>
</evidence>
<feature type="transmembrane region" description="Helical" evidence="6">
    <location>
        <begin position="344"/>
        <end position="366"/>
    </location>
</feature>
<dbReference type="SMART" id="SM00448">
    <property type="entry name" value="REC"/>
    <property type="match status" value="1"/>
</dbReference>
<reference evidence="9 10" key="1">
    <citation type="submission" date="2018-10" db="EMBL/GenBank/DDBJ databases">
        <title>Genomic Encyclopedia of Type Strains, Phase IV (KMG-IV): sequencing the most valuable type-strain genomes for metagenomic binning, comparative biology and taxonomic classification.</title>
        <authorList>
            <person name="Goeker M."/>
        </authorList>
    </citation>
    <scope>NUCLEOTIDE SEQUENCE [LARGE SCALE GENOMIC DNA]</scope>
    <source>
        <strain evidence="9 10">DSM 25080</strain>
    </source>
</reference>
<keyword evidence="9" id="KW-0808">Transferase</keyword>
<protein>
    <recommendedName>
        <fullName evidence="2">histidine kinase</fullName>
        <ecNumber evidence="2">2.7.13.3</ecNumber>
    </recommendedName>
</protein>
<dbReference type="PANTHER" id="PTHR45339:SF1">
    <property type="entry name" value="HYBRID SIGNAL TRANSDUCTION HISTIDINE KINASE J"/>
    <property type="match status" value="1"/>
</dbReference>
<dbReference type="PROSITE" id="PS50110">
    <property type="entry name" value="RESPONSE_REGULATORY"/>
    <property type="match status" value="1"/>
</dbReference>
<feature type="transmembrane region" description="Helical" evidence="6">
    <location>
        <begin position="222"/>
        <end position="248"/>
    </location>
</feature>
<dbReference type="FunFam" id="3.30.565.10:FF:000010">
    <property type="entry name" value="Sensor histidine kinase RcsC"/>
    <property type="match status" value="1"/>
</dbReference>
<dbReference type="Gene3D" id="1.10.287.130">
    <property type="match status" value="1"/>
</dbReference>
<dbReference type="CDD" id="cd00082">
    <property type="entry name" value="HisKA"/>
    <property type="match status" value="1"/>
</dbReference>
<keyword evidence="4" id="KW-0902">Two-component regulatory system</keyword>
<dbReference type="EMBL" id="REFJ01000003">
    <property type="protein sequence ID" value="RMA80296.1"/>
    <property type="molecule type" value="Genomic_DNA"/>
</dbReference>
<dbReference type="SUPFAM" id="SSF52172">
    <property type="entry name" value="CheY-like"/>
    <property type="match status" value="1"/>
</dbReference>
<dbReference type="InterPro" id="IPR011006">
    <property type="entry name" value="CheY-like_superfamily"/>
</dbReference>
<dbReference type="PROSITE" id="PS50109">
    <property type="entry name" value="HIS_KIN"/>
    <property type="match status" value="1"/>
</dbReference>
<evidence type="ECO:0000256" key="5">
    <source>
        <dbReference type="PROSITE-ProRule" id="PRU00169"/>
    </source>
</evidence>
<feature type="transmembrane region" description="Helical" evidence="6">
    <location>
        <begin position="313"/>
        <end position="332"/>
    </location>
</feature>
<dbReference type="OrthoDB" id="6187449at2"/>
<feature type="modified residue" description="4-aspartylphosphate" evidence="5">
    <location>
        <position position="699"/>
    </location>
</feature>
<dbReference type="SUPFAM" id="SSF47384">
    <property type="entry name" value="Homodimeric domain of signal transducing histidine kinase"/>
    <property type="match status" value="1"/>
</dbReference>
<gene>
    <name evidence="9" type="ORF">DFR27_1662</name>
</gene>
<dbReference type="Gene3D" id="2.60.40.2380">
    <property type="match status" value="1"/>
</dbReference>
<dbReference type="InterPro" id="IPR036890">
    <property type="entry name" value="HATPase_C_sf"/>
</dbReference>
<dbReference type="EC" id="2.7.13.3" evidence="2"/>
<evidence type="ECO:0000259" key="7">
    <source>
        <dbReference type="PROSITE" id="PS50109"/>
    </source>
</evidence>
<dbReference type="Pfam" id="PF00512">
    <property type="entry name" value="HisKA"/>
    <property type="match status" value="1"/>
</dbReference>
<dbReference type="PRINTS" id="PR00344">
    <property type="entry name" value="BCTRLSENSOR"/>
</dbReference>
<dbReference type="Gene3D" id="3.40.50.2300">
    <property type="match status" value="1"/>
</dbReference>
<accession>A0A3M0A6R1</accession>
<comment type="caution">
    <text evidence="9">The sequence shown here is derived from an EMBL/GenBank/DDBJ whole genome shotgun (WGS) entry which is preliminary data.</text>
</comment>
<evidence type="ECO:0000313" key="9">
    <source>
        <dbReference type="EMBL" id="RMA80296.1"/>
    </source>
</evidence>
<dbReference type="InterPro" id="IPR003594">
    <property type="entry name" value="HATPase_dom"/>
</dbReference>
<name>A0A3M0A6R1_9GAMM</name>
<keyword evidence="6" id="KW-1133">Transmembrane helix</keyword>
<evidence type="ECO:0000256" key="1">
    <source>
        <dbReference type="ARBA" id="ARBA00000085"/>
    </source>
</evidence>
<dbReference type="Pfam" id="PF07695">
    <property type="entry name" value="7TMR-DISM_7TM"/>
    <property type="match status" value="1"/>
</dbReference>
<dbReference type="SMART" id="SM00388">
    <property type="entry name" value="HisKA"/>
    <property type="match status" value="1"/>
</dbReference>
<dbReference type="InterPro" id="IPR005467">
    <property type="entry name" value="His_kinase_dom"/>
</dbReference>
<feature type="transmembrane region" description="Helical" evidence="6">
    <location>
        <begin position="290"/>
        <end position="307"/>
    </location>
</feature>
<evidence type="ECO:0000256" key="3">
    <source>
        <dbReference type="ARBA" id="ARBA00022553"/>
    </source>
</evidence>
<keyword evidence="6" id="KW-0472">Membrane</keyword>